<dbReference type="GO" id="GO:0006406">
    <property type="term" value="P:mRNA export from nucleus"/>
    <property type="evidence" value="ECO:0007669"/>
    <property type="project" value="InterPro"/>
</dbReference>
<evidence type="ECO:0000259" key="3">
    <source>
        <dbReference type="Pfam" id="PF09090"/>
    </source>
</evidence>
<dbReference type="InterPro" id="IPR016024">
    <property type="entry name" value="ARM-type_fold"/>
</dbReference>
<name>A0A1E3QXL8_9ASCO</name>
<dbReference type="Gene3D" id="1.25.40.180">
    <property type="match status" value="3"/>
</dbReference>
<organism evidence="4 5">
    <name type="scientific">Babjeviella inositovora NRRL Y-12698</name>
    <dbReference type="NCBI Taxonomy" id="984486"/>
    <lineage>
        <taxon>Eukaryota</taxon>
        <taxon>Fungi</taxon>
        <taxon>Dikarya</taxon>
        <taxon>Ascomycota</taxon>
        <taxon>Saccharomycotina</taxon>
        <taxon>Pichiomycetes</taxon>
        <taxon>Serinales incertae sedis</taxon>
        <taxon>Babjeviella</taxon>
    </lineage>
</organism>
<proteinExistence type="predicted"/>
<dbReference type="Proteomes" id="UP000094336">
    <property type="component" value="Unassembled WGS sequence"/>
</dbReference>
<sequence>MDFRGQKRRHFGKCPNSYHSIYTNPADGSPDREFKKQQKDPFVELMERMTKDIREIGETSQHELARDLEYITRPIAGELENEPRFRAPFFETLYAVAIEQPHKIPLLAAMIQVASSKNPAVGQFVLEFLHRQAQELLDSEPETGTSSEPGTWNRLKLILRFFAALSPLVANFGAVAIFRQFLMLANDVQARAVTRVPLAEAVHYNTLVSLPYLFALGTSAEMKQKADELLEVAKEFKPVPTAIDVIQVFSANSAADTVPHVSQYHVSSILSALLQLQAEGWATGFFYDYESVLAQAYALVEQPAATLVQHSLPQLAIPAAETLVARFGAGNVDGAWKAPRAWVQMFAPLDFSTQPAFDSFIGLLFRDVCVDIIATLDFNKKEAVRQLNTLDLFFHENLFAKPGLSIDDLTVINSMNLNGEFSPAKSTWKIEDMLVETILNFMMELPQTQHRLVYYAVLIIEFIDRLPQNFAPVIGRAIRFLYANVHLLDFECKGRYYDWLSLQLSNFNFQWKWREWIGDAEALATSRFNPKINLFQNLIAKEVGLSDKHTVKESLPAEFHRFLDISLVSQEKVKQYDTALFGQPIAGGYDVNLTNTSSFIEETRLVFIQEKIPFQKQSLRIYDHFRNQDPNENLDKIVAEFREQHEQGEEKLPNLDRFLTNAIFQSLCFCAFNSVYNVENLISRYSANLKAFIGVKKQTEAAKNEAEEVQEDVQMEKENALSSVDIQKRQSWVVEAIFRFWNHQPQVAFLITEILITYELVTPSALFDKIFAHQDAIVIANVSGYDCVSRVIADSDKAAKILQSVYRTVLVQLDTLTTHIGEPGAIETETDVLSCSEQQELRWKYVGYLGYLKLLLRKYPAMIEDQEDVFQRVLEETVSHGPSRAMITRWISELKAI</sequence>
<feature type="domain" description="MIF4G-like type 1" evidence="2">
    <location>
        <begin position="356"/>
        <end position="556"/>
    </location>
</feature>
<dbReference type="OrthoDB" id="10252707at2759"/>
<dbReference type="STRING" id="984486.A0A1E3QXL8"/>
<feature type="transmembrane region" description="Helical" evidence="1">
    <location>
        <begin position="157"/>
        <end position="178"/>
    </location>
</feature>
<keyword evidence="5" id="KW-1185">Reference proteome</keyword>
<dbReference type="Pfam" id="PF09088">
    <property type="entry name" value="MIF4G_like"/>
    <property type="match status" value="1"/>
</dbReference>
<dbReference type="EMBL" id="KV454426">
    <property type="protein sequence ID" value="ODQ82408.1"/>
    <property type="molecule type" value="Genomic_DNA"/>
</dbReference>
<dbReference type="GO" id="GO:0003729">
    <property type="term" value="F:mRNA binding"/>
    <property type="evidence" value="ECO:0007669"/>
    <property type="project" value="TreeGrafter"/>
</dbReference>
<dbReference type="InterPro" id="IPR015172">
    <property type="entry name" value="MIF4G-like_typ-1"/>
</dbReference>
<evidence type="ECO:0000313" key="5">
    <source>
        <dbReference type="Proteomes" id="UP000094336"/>
    </source>
</evidence>
<feature type="domain" description="MIF4G-like type 2" evidence="3">
    <location>
        <begin position="607"/>
        <end position="806"/>
    </location>
</feature>
<accession>A0A1E3QXL8</accession>
<reference evidence="5" key="1">
    <citation type="submission" date="2016-05" db="EMBL/GenBank/DDBJ databases">
        <title>Comparative genomics of biotechnologically important yeasts.</title>
        <authorList>
            <consortium name="DOE Joint Genome Institute"/>
            <person name="Riley R."/>
            <person name="Haridas S."/>
            <person name="Wolfe K.H."/>
            <person name="Lopes M.R."/>
            <person name="Hittinger C.T."/>
            <person name="Goker M."/>
            <person name="Salamov A."/>
            <person name="Wisecaver J."/>
            <person name="Long T.M."/>
            <person name="Aerts A.L."/>
            <person name="Barry K."/>
            <person name="Choi C."/>
            <person name="Clum A."/>
            <person name="Coughlan A.Y."/>
            <person name="Deshpande S."/>
            <person name="Douglass A.P."/>
            <person name="Hanson S.J."/>
            <person name="Klenk H.-P."/>
            <person name="Labutti K."/>
            <person name="Lapidus A."/>
            <person name="Lindquist E."/>
            <person name="Lipzen A."/>
            <person name="Meier-Kolthoff J.P."/>
            <person name="Ohm R.A."/>
            <person name="Otillar R.P."/>
            <person name="Pangilinan J."/>
            <person name="Peng Y."/>
            <person name="Rokas A."/>
            <person name="Rosa C.A."/>
            <person name="Scheuner C."/>
            <person name="Sibirny A.A."/>
            <person name="Slot J.C."/>
            <person name="Stielow J.B."/>
            <person name="Sun H."/>
            <person name="Kurtzman C.P."/>
            <person name="Blackwell M."/>
            <person name="Grigoriev I.V."/>
            <person name="Jeffries T.W."/>
        </authorList>
    </citation>
    <scope>NUCLEOTIDE SEQUENCE [LARGE SCALE GENOMIC DNA]</scope>
    <source>
        <strain evidence="5">NRRL Y-12698</strain>
    </source>
</reference>
<keyword evidence="1" id="KW-0472">Membrane</keyword>
<dbReference type="GO" id="GO:0005634">
    <property type="term" value="C:nucleus"/>
    <property type="evidence" value="ECO:0007669"/>
    <property type="project" value="TreeGrafter"/>
</dbReference>
<dbReference type="PANTHER" id="PTHR12412:SF2">
    <property type="entry name" value="NUCLEAR CAP-BINDING PROTEIN SUBUNIT 1"/>
    <property type="match status" value="1"/>
</dbReference>
<evidence type="ECO:0000313" key="4">
    <source>
        <dbReference type="EMBL" id="ODQ82408.1"/>
    </source>
</evidence>
<evidence type="ECO:0008006" key="6">
    <source>
        <dbReference type="Google" id="ProtNLM"/>
    </source>
</evidence>
<dbReference type="GO" id="GO:0000184">
    <property type="term" value="P:nuclear-transcribed mRNA catabolic process, nonsense-mediated decay"/>
    <property type="evidence" value="ECO:0007669"/>
    <property type="project" value="TreeGrafter"/>
</dbReference>
<keyword evidence="1" id="KW-1133">Transmembrane helix</keyword>
<gene>
    <name evidence="4" type="ORF">BABINDRAFT_159008</name>
</gene>
<dbReference type="AlphaFoldDB" id="A0A1E3QXL8"/>
<protein>
    <recommendedName>
        <fullName evidence="6">MIF4G domain-containing protein</fullName>
    </recommendedName>
</protein>
<dbReference type="Pfam" id="PF09090">
    <property type="entry name" value="MIF4G_like_2"/>
    <property type="match status" value="1"/>
</dbReference>
<dbReference type="GO" id="GO:0000339">
    <property type="term" value="F:RNA cap binding"/>
    <property type="evidence" value="ECO:0007669"/>
    <property type="project" value="InterPro"/>
</dbReference>
<evidence type="ECO:0000256" key="1">
    <source>
        <dbReference type="SAM" id="Phobius"/>
    </source>
</evidence>
<evidence type="ECO:0000259" key="2">
    <source>
        <dbReference type="Pfam" id="PF09088"/>
    </source>
</evidence>
<dbReference type="SUPFAM" id="SSF48371">
    <property type="entry name" value="ARM repeat"/>
    <property type="match status" value="3"/>
</dbReference>
<dbReference type="InterPro" id="IPR015174">
    <property type="entry name" value="MIF4G-like_typ-2"/>
</dbReference>
<dbReference type="RefSeq" id="XP_018987736.1">
    <property type="nucleotide sequence ID" value="XM_019127410.1"/>
</dbReference>
<dbReference type="PANTHER" id="PTHR12412">
    <property type="entry name" value="CAP BINDING PROTEIN"/>
    <property type="match status" value="1"/>
</dbReference>
<dbReference type="GeneID" id="30145263"/>
<dbReference type="GO" id="GO:0005846">
    <property type="term" value="C:nuclear cap binding complex"/>
    <property type="evidence" value="ECO:0007669"/>
    <property type="project" value="InterPro"/>
</dbReference>
<keyword evidence="1" id="KW-0812">Transmembrane</keyword>
<dbReference type="InterPro" id="IPR027159">
    <property type="entry name" value="CBP80"/>
</dbReference>